<feature type="zinc finger region" description="dksA C4-type" evidence="4">
    <location>
        <begin position="97"/>
        <end position="121"/>
    </location>
</feature>
<dbReference type="EMBL" id="BHZE01000010">
    <property type="protein sequence ID" value="GCD77776.1"/>
    <property type="molecule type" value="Genomic_DNA"/>
</dbReference>
<keyword evidence="3" id="KW-0862">Zinc</keyword>
<name>A0A401XL78_9FLAO</name>
<dbReference type="Proteomes" id="UP000286715">
    <property type="component" value="Unassembled WGS sequence"/>
</dbReference>
<dbReference type="OrthoDB" id="9811543at2"/>
<dbReference type="PANTHER" id="PTHR33823:SF2">
    <property type="entry name" value="RNA POLYMERASE-BINDING TRANSCRIPTION FACTOR DKSA"/>
    <property type="match status" value="1"/>
</dbReference>
<proteinExistence type="predicted"/>
<accession>A0A401XL78</accession>
<dbReference type="SUPFAM" id="SSF57716">
    <property type="entry name" value="Glucocorticoid receptor-like (DNA-binding domain)"/>
    <property type="match status" value="1"/>
</dbReference>
<feature type="domain" description="Zinc finger DksA/TraR C4-type" evidence="5">
    <location>
        <begin position="93"/>
        <end position="124"/>
    </location>
</feature>
<dbReference type="SUPFAM" id="SSF109635">
    <property type="entry name" value="DnaK suppressor protein DksA, alpha-hairpin domain"/>
    <property type="match status" value="1"/>
</dbReference>
<organism evidence="6 7">
    <name type="scientific">Thermaurantimonas aggregans</name>
    <dbReference type="NCBI Taxonomy" id="2173829"/>
    <lineage>
        <taxon>Bacteria</taxon>
        <taxon>Pseudomonadati</taxon>
        <taxon>Bacteroidota</taxon>
        <taxon>Flavobacteriia</taxon>
        <taxon>Flavobacteriales</taxon>
        <taxon>Schleiferiaceae</taxon>
        <taxon>Thermaurantimonas</taxon>
    </lineage>
</organism>
<keyword evidence="1" id="KW-0479">Metal-binding</keyword>
<evidence type="ECO:0000256" key="3">
    <source>
        <dbReference type="ARBA" id="ARBA00022833"/>
    </source>
</evidence>
<dbReference type="InterPro" id="IPR037187">
    <property type="entry name" value="DnaK_N"/>
</dbReference>
<dbReference type="Pfam" id="PF01258">
    <property type="entry name" value="zf-dskA_traR"/>
    <property type="match status" value="1"/>
</dbReference>
<dbReference type="GO" id="GO:0008270">
    <property type="term" value="F:zinc ion binding"/>
    <property type="evidence" value="ECO:0007669"/>
    <property type="project" value="UniProtKB-KW"/>
</dbReference>
<dbReference type="AlphaFoldDB" id="A0A401XL78"/>
<evidence type="ECO:0000313" key="6">
    <source>
        <dbReference type="EMBL" id="GCD77776.1"/>
    </source>
</evidence>
<comment type="caution">
    <text evidence="6">The sequence shown here is derived from an EMBL/GenBank/DDBJ whole genome shotgun (WGS) entry which is preliminary data.</text>
</comment>
<evidence type="ECO:0000256" key="2">
    <source>
        <dbReference type="ARBA" id="ARBA00022771"/>
    </source>
</evidence>
<evidence type="ECO:0000256" key="4">
    <source>
        <dbReference type="PROSITE-ProRule" id="PRU00510"/>
    </source>
</evidence>
<keyword evidence="2" id="KW-0863">Zinc-finger</keyword>
<evidence type="ECO:0000259" key="5">
    <source>
        <dbReference type="Pfam" id="PF01258"/>
    </source>
</evidence>
<evidence type="ECO:0000256" key="1">
    <source>
        <dbReference type="ARBA" id="ARBA00022723"/>
    </source>
</evidence>
<reference evidence="6 7" key="1">
    <citation type="submission" date="2018-11" db="EMBL/GenBank/DDBJ databases">
        <title>Schleiferia aggregans sp. nov., a moderately thermophilic heterotrophic bacterium isolated from microbial mats at a terrestrial hot spring.</title>
        <authorList>
            <person name="Iino T."/>
            <person name="Ohkuma M."/>
            <person name="Haruta S."/>
        </authorList>
    </citation>
    <scope>NUCLEOTIDE SEQUENCE [LARGE SCALE GENOMIC DNA]</scope>
    <source>
        <strain evidence="6 7">LA</strain>
    </source>
</reference>
<dbReference type="PROSITE" id="PS51128">
    <property type="entry name" value="ZF_DKSA_2"/>
    <property type="match status" value="1"/>
</dbReference>
<dbReference type="RefSeq" id="WP_124397841.1">
    <property type="nucleotide sequence ID" value="NZ_BHZE01000010.1"/>
</dbReference>
<gene>
    <name evidence="6" type="primary">dksA</name>
    <name evidence="6" type="ORF">JCM31826_12580</name>
</gene>
<keyword evidence="7" id="KW-1185">Reference proteome</keyword>
<dbReference type="InterPro" id="IPR000962">
    <property type="entry name" value="Znf_DskA_TraR"/>
</dbReference>
<dbReference type="PANTHER" id="PTHR33823">
    <property type="entry name" value="RNA POLYMERASE-BINDING TRANSCRIPTION FACTOR DKSA-RELATED"/>
    <property type="match status" value="1"/>
</dbReference>
<sequence>MNTEPTKYSDEELEFFKQLILKKIEKAEHDLQVLKEAISNDSGNGTDDTSPTFKAFEEGSETMSKEANAHLAARQEKFIRDLKNALLRIENKTYGICRETGRLIPKERLMLVPHATLCIEAKEGKLNKSK</sequence>
<evidence type="ECO:0000313" key="7">
    <source>
        <dbReference type="Proteomes" id="UP000286715"/>
    </source>
</evidence>
<dbReference type="Gene3D" id="1.20.120.910">
    <property type="entry name" value="DksA, coiled-coil domain"/>
    <property type="match status" value="1"/>
</dbReference>
<protein>
    <submittedName>
        <fullName evidence="6">Molecular chaperone DnaK</fullName>
    </submittedName>
</protein>